<dbReference type="Proteomes" id="UP000028073">
    <property type="component" value="Unassembled WGS sequence"/>
</dbReference>
<organism evidence="1 2">
    <name type="scientific">Endozoicomonas numazuensis</name>
    <dbReference type="NCBI Taxonomy" id="1137799"/>
    <lineage>
        <taxon>Bacteria</taxon>
        <taxon>Pseudomonadati</taxon>
        <taxon>Pseudomonadota</taxon>
        <taxon>Gammaproteobacteria</taxon>
        <taxon>Oceanospirillales</taxon>
        <taxon>Endozoicomonadaceae</taxon>
        <taxon>Endozoicomonas</taxon>
    </lineage>
</organism>
<reference evidence="1 2" key="1">
    <citation type="submission" date="2014-06" db="EMBL/GenBank/DDBJ databases">
        <title>Whole Genome Sequences of Three Symbiotic Endozoicomonas Bacteria.</title>
        <authorList>
            <person name="Neave M.J."/>
            <person name="Apprill A."/>
            <person name="Voolstra C.R."/>
        </authorList>
    </citation>
    <scope>NUCLEOTIDE SEQUENCE [LARGE SCALE GENOMIC DNA]</scope>
    <source>
        <strain evidence="1 2">DSM 25634</strain>
    </source>
</reference>
<proteinExistence type="predicted"/>
<name>A0A081NIR9_9GAMM</name>
<comment type="caution">
    <text evidence="1">The sequence shown here is derived from an EMBL/GenBank/DDBJ whole genome shotgun (WGS) entry which is preliminary data.</text>
</comment>
<dbReference type="AlphaFoldDB" id="A0A081NIR9"/>
<protein>
    <submittedName>
        <fullName evidence="1">Uncharacterized protein</fullName>
    </submittedName>
</protein>
<sequence>MPLLSPVTAFAQILRAKLFFIVISRFPYHENTVFSSLEWRYFRALPEGTSSQSYQIPARTRGLKAQYMFIPDLFTLFLSNSY</sequence>
<evidence type="ECO:0000313" key="2">
    <source>
        <dbReference type="Proteomes" id="UP000028073"/>
    </source>
</evidence>
<accession>A0A081NIR9</accession>
<evidence type="ECO:0000313" key="1">
    <source>
        <dbReference type="EMBL" id="KEQ18342.1"/>
    </source>
</evidence>
<dbReference type="STRING" id="1137799.GZ78_12590"/>
<keyword evidence="2" id="KW-1185">Reference proteome</keyword>
<gene>
    <name evidence="1" type="ORF">GZ78_12590</name>
</gene>
<dbReference type="EMBL" id="JOKH01000002">
    <property type="protein sequence ID" value="KEQ18342.1"/>
    <property type="molecule type" value="Genomic_DNA"/>
</dbReference>